<accession>A0A016T5Z6</accession>
<name>A0A016T5Z6_9BILA</name>
<gene>
    <name evidence="1" type="primary">Acey_s0134.g1847</name>
    <name evidence="1" type="ORF">Y032_0134g1847</name>
</gene>
<proteinExistence type="predicted"/>
<reference evidence="2" key="1">
    <citation type="journal article" date="2015" name="Nat. Genet.">
        <title>The genome and transcriptome of the zoonotic hookworm Ancylostoma ceylanicum identify infection-specific gene families.</title>
        <authorList>
            <person name="Schwarz E.M."/>
            <person name="Hu Y."/>
            <person name="Antoshechkin I."/>
            <person name="Miller M.M."/>
            <person name="Sternberg P.W."/>
            <person name="Aroian R.V."/>
        </authorList>
    </citation>
    <scope>NUCLEOTIDE SEQUENCE</scope>
    <source>
        <strain evidence="2">HY135</strain>
    </source>
</reference>
<organism evidence="1 2">
    <name type="scientific">Ancylostoma ceylanicum</name>
    <dbReference type="NCBI Taxonomy" id="53326"/>
    <lineage>
        <taxon>Eukaryota</taxon>
        <taxon>Metazoa</taxon>
        <taxon>Ecdysozoa</taxon>
        <taxon>Nematoda</taxon>
        <taxon>Chromadorea</taxon>
        <taxon>Rhabditida</taxon>
        <taxon>Rhabditina</taxon>
        <taxon>Rhabditomorpha</taxon>
        <taxon>Strongyloidea</taxon>
        <taxon>Ancylostomatidae</taxon>
        <taxon>Ancylostomatinae</taxon>
        <taxon>Ancylostoma</taxon>
    </lineage>
</organism>
<dbReference type="AlphaFoldDB" id="A0A016T5Z6"/>
<sequence length="83" mass="9188">MGIKSLSACYTTTLTSLTVAKDRNERNHEAVGERYSLVGELNVIHRLSVMCGCRVSSRVPSGPKFRSRGHSENTGIRARILRV</sequence>
<evidence type="ECO:0000313" key="2">
    <source>
        <dbReference type="Proteomes" id="UP000024635"/>
    </source>
</evidence>
<dbReference type="Proteomes" id="UP000024635">
    <property type="component" value="Unassembled WGS sequence"/>
</dbReference>
<evidence type="ECO:0000313" key="1">
    <source>
        <dbReference type="EMBL" id="EYB98092.1"/>
    </source>
</evidence>
<comment type="caution">
    <text evidence="1">The sequence shown here is derived from an EMBL/GenBank/DDBJ whole genome shotgun (WGS) entry which is preliminary data.</text>
</comment>
<keyword evidence="2" id="KW-1185">Reference proteome</keyword>
<dbReference type="EMBL" id="JARK01001470">
    <property type="protein sequence ID" value="EYB98092.1"/>
    <property type="molecule type" value="Genomic_DNA"/>
</dbReference>
<protein>
    <submittedName>
        <fullName evidence="1">Uncharacterized protein</fullName>
    </submittedName>
</protein>